<dbReference type="STRING" id="476652.DEAC_c15390"/>
<dbReference type="PATRIC" id="fig|476652.3.peg.1587"/>
<accession>A0A0J1IQA7</accession>
<name>A0A0J1IQA7_9FIRM</name>
<reference evidence="7 8" key="1">
    <citation type="submission" date="2015-06" db="EMBL/GenBank/DDBJ databases">
        <title>Draft genome of the moderately acidophilic sulfate reducer Candidatus Desulfosporosinus acididurans strain M1.</title>
        <authorList>
            <person name="Poehlein A."/>
            <person name="Petzsch P."/>
            <person name="Johnson B.D."/>
            <person name="Schloemann M."/>
            <person name="Daniel R."/>
            <person name="Muehling M."/>
        </authorList>
    </citation>
    <scope>NUCLEOTIDE SEQUENCE [LARGE SCALE GENOMIC DNA]</scope>
    <source>
        <strain evidence="7 8">M1</strain>
    </source>
</reference>
<dbReference type="InterPro" id="IPR008949">
    <property type="entry name" value="Isoprenoid_synthase_dom_sf"/>
</dbReference>
<evidence type="ECO:0000256" key="5">
    <source>
        <dbReference type="ARBA" id="ARBA00022842"/>
    </source>
</evidence>
<evidence type="ECO:0000256" key="6">
    <source>
        <dbReference type="RuleBase" id="RU004466"/>
    </source>
</evidence>
<evidence type="ECO:0000313" key="7">
    <source>
        <dbReference type="EMBL" id="KLU66871.1"/>
    </source>
</evidence>
<keyword evidence="4" id="KW-0479">Metal-binding</keyword>
<evidence type="ECO:0000256" key="4">
    <source>
        <dbReference type="ARBA" id="ARBA00022723"/>
    </source>
</evidence>
<proteinExistence type="inferred from homology"/>
<comment type="cofactor">
    <cofactor evidence="1">
        <name>Mg(2+)</name>
        <dbReference type="ChEBI" id="CHEBI:18420"/>
    </cofactor>
</comment>
<keyword evidence="8" id="KW-1185">Reference proteome</keyword>
<organism evidence="7 8">
    <name type="scientific">Desulfosporosinus acididurans</name>
    <dbReference type="NCBI Taxonomy" id="476652"/>
    <lineage>
        <taxon>Bacteria</taxon>
        <taxon>Bacillati</taxon>
        <taxon>Bacillota</taxon>
        <taxon>Clostridia</taxon>
        <taxon>Eubacteriales</taxon>
        <taxon>Desulfitobacteriaceae</taxon>
        <taxon>Desulfosporosinus</taxon>
    </lineage>
</organism>
<keyword evidence="5" id="KW-0460">Magnesium</keyword>
<comment type="similarity">
    <text evidence="2 6">Belongs to the FPP/GGPP synthase family.</text>
</comment>
<evidence type="ECO:0000313" key="8">
    <source>
        <dbReference type="Proteomes" id="UP000036356"/>
    </source>
</evidence>
<dbReference type="InterPro" id="IPR000092">
    <property type="entry name" value="Polyprenyl_synt"/>
</dbReference>
<dbReference type="EC" id="2.5.1.30" evidence="7"/>
<dbReference type="PANTHER" id="PTHR12001:SF69">
    <property type="entry name" value="ALL TRANS-POLYPRENYL-DIPHOSPHATE SYNTHASE PDSS1"/>
    <property type="match status" value="1"/>
</dbReference>
<dbReference type="GO" id="GO:0008299">
    <property type="term" value="P:isoprenoid biosynthetic process"/>
    <property type="evidence" value="ECO:0007669"/>
    <property type="project" value="InterPro"/>
</dbReference>
<comment type="caution">
    <text evidence="7">The sequence shown here is derived from an EMBL/GenBank/DDBJ whole genome shotgun (WGS) entry which is preliminary data.</text>
</comment>
<dbReference type="InterPro" id="IPR033749">
    <property type="entry name" value="Polyprenyl_synt_CS"/>
</dbReference>
<dbReference type="Pfam" id="PF00348">
    <property type="entry name" value="polyprenyl_synt"/>
    <property type="match status" value="1"/>
</dbReference>
<dbReference type="Proteomes" id="UP000036356">
    <property type="component" value="Unassembled WGS sequence"/>
</dbReference>
<dbReference type="PROSITE" id="PS00444">
    <property type="entry name" value="POLYPRENYL_SYNTHASE_2"/>
    <property type="match status" value="1"/>
</dbReference>
<keyword evidence="3 6" id="KW-0808">Transferase</keyword>
<dbReference type="SUPFAM" id="SSF48576">
    <property type="entry name" value="Terpenoid synthases"/>
    <property type="match status" value="1"/>
</dbReference>
<dbReference type="EMBL" id="LDZY01000004">
    <property type="protein sequence ID" value="KLU66871.1"/>
    <property type="molecule type" value="Genomic_DNA"/>
</dbReference>
<dbReference type="Gene3D" id="1.10.600.10">
    <property type="entry name" value="Farnesyl Diphosphate Synthase"/>
    <property type="match status" value="1"/>
</dbReference>
<dbReference type="GO" id="GO:0000010">
    <property type="term" value="F:heptaprenyl diphosphate synthase activity"/>
    <property type="evidence" value="ECO:0007669"/>
    <property type="project" value="UniProtKB-EC"/>
</dbReference>
<dbReference type="PANTHER" id="PTHR12001">
    <property type="entry name" value="GERANYLGERANYL PYROPHOSPHATE SYNTHASE"/>
    <property type="match status" value="1"/>
</dbReference>
<dbReference type="PROSITE" id="PS00723">
    <property type="entry name" value="POLYPRENYL_SYNTHASE_1"/>
    <property type="match status" value="1"/>
</dbReference>
<gene>
    <name evidence="7" type="primary">hepT_2</name>
    <name evidence="7" type="ORF">DEAC_c15390</name>
</gene>
<protein>
    <submittedName>
        <fullName evidence="7">Heptaprenyl diphosphate synthase component 2</fullName>
        <ecNumber evidence="7">2.5.1.30</ecNumber>
    </submittedName>
</protein>
<dbReference type="CDD" id="cd00685">
    <property type="entry name" value="Trans_IPPS_HT"/>
    <property type="match status" value="1"/>
</dbReference>
<evidence type="ECO:0000256" key="1">
    <source>
        <dbReference type="ARBA" id="ARBA00001946"/>
    </source>
</evidence>
<dbReference type="SFLD" id="SFLDS00005">
    <property type="entry name" value="Isoprenoid_Synthase_Type_I"/>
    <property type="match status" value="1"/>
</dbReference>
<dbReference type="GO" id="GO:0046872">
    <property type="term" value="F:metal ion binding"/>
    <property type="evidence" value="ECO:0007669"/>
    <property type="project" value="UniProtKB-KW"/>
</dbReference>
<evidence type="ECO:0000256" key="3">
    <source>
        <dbReference type="ARBA" id="ARBA00022679"/>
    </source>
</evidence>
<evidence type="ECO:0000256" key="2">
    <source>
        <dbReference type="ARBA" id="ARBA00006706"/>
    </source>
</evidence>
<dbReference type="AlphaFoldDB" id="A0A0J1IQA7"/>
<dbReference type="RefSeq" id="WP_047809387.1">
    <property type="nucleotide sequence ID" value="NZ_LDZY01000004.1"/>
</dbReference>
<sequence length="331" mass="36443">MSIQQQLHDSQKTTLDSLRFPELLFVEDQLHEILNKADGLIQKTCVTLLKSGGKRVRPLLTLYSGMCFGPLNSLMIKASVSAEMIHMASLIHDDIIDKSETRRGKPTINSIYGDHAAILTGDYLFAEAFNILSTEQLLKTMRFFIEAIQSMCAGEVNQAAAQFSDTIEKEQYFKRIAQKTGILLAACCQSGALLADAGAEEIEAFREFGLNIGYAYQITDDILDLSGSTESLGKPVGSDLLNGNITLPLIYLMDNPVYGNWLREILISHKINCQGLHSIYEALISSRSLEKAQLTATQCIDKAKACLGKIPASPYRTALINLSDSILLRTS</sequence>